<evidence type="ECO:0000256" key="1">
    <source>
        <dbReference type="SAM" id="MobiDB-lite"/>
    </source>
</evidence>
<accession>A0ABQ2VDN9</accession>
<keyword evidence="3" id="KW-1185">Reference proteome</keyword>
<feature type="compositionally biased region" description="Low complexity" evidence="1">
    <location>
        <begin position="56"/>
        <end position="72"/>
    </location>
</feature>
<sequence length="111" mass="11649">MPGSGQRDADRGEHRGPQQPQIGGSARGGGGRGSHGGRHHPTALIHRLRQGFTKYGTTPLTGAPTGAPAASARARDGAHAAPRLHLCAHLPHPPNERYHVPDMLTDLAARQ</sequence>
<evidence type="ECO:0000313" key="3">
    <source>
        <dbReference type="Proteomes" id="UP000654471"/>
    </source>
</evidence>
<evidence type="ECO:0000313" key="2">
    <source>
        <dbReference type="EMBL" id="GGU81665.1"/>
    </source>
</evidence>
<dbReference type="Proteomes" id="UP000654471">
    <property type="component" value="Unassembled WGS sequence"/>
</dbReference>
<organism evidence="2 3">
    <name type="scientific">Streptomyces albospinus</name>
    <dbReference type="NCBI Taxonomy" id="285515"/>
    <lineage>
        <taxon>Bacteria</taxon>
        <taxon>Bacillati</taxon>
        <taxon>Actinomycetota</taxon>
        <taxon>Actinomycetes</taxon>
        <taxon>Kitasatosporales</taxon>
        <taxon>Streptomycetaceae</taxon>
        <taxon>Streptomyces</taxon>
    </lineage>
</organism>
<reference evidence="3" key="1">
    <citation type="journal article" date="2019" name="Int. J. Syst. Evol. Microbiol.">
        <title>The Global Catalogue of Microorganisms (GCM) 10K type strain sequencing project: providing services to taxonomists for standard genome sequencing and annotation.</title>
        <authorList>
            <consortium name="The Broad Institute Genomics Platform"/>
            <consortium name="The Broad Institute Genome Sequencing Center for Infectious Disease"/>
            <person name="Wu L."/>
            <person name="Ma J."/>
        </authorList>
    </citation>
    <scope>NUCLEOTIDE SEQUENCE [LARGE SCALE GENOMIC DNA]</scope>
    <source>
        <strain evidence="3">JCM 3399</strain>
    </source>
</reference>
<feature type="compositionally biased region" description="Gly residues" evidence="1">
    <location>
        <begin position="25"/>
        <end position="34"/>
    </location>
</feature>
<feature type="compositionally biased region" description="Basic and acidic residues" evidence="1">
    <location>
        <begin position="7"/>
        <end position="16"/>
    </location>
</feature>
<proteinExistence type="predicted"/>
<gene>
    <name evidence="2" type="ORF">GCM10010211_54830</name>
</gene>
<name>A0ABQ2VDN9_9ACTN</name>
<feature type="compositionally biased region" description="Basic residues" evidence="1">
    <location>
        <begin position="35"/>
        <end position="49"/>
    </location>
</feature>
<dbReference type="EMBL" id="BMRP01000021">
    <property type="protein sequence ID" value="GGU81665.1"/>
    <property type="molecule type" value="Genomic_DNA"/>
</dbReference>
<feature type="region of interest" description="Disordered" evidence="1">
    <location>
        <begin position="1"/>
        <end position="79"/>
    </location>
</feature>
<protein>
    <submittedName>
        <fullName evidence="2">Uncharacterized protein</fullName>
    </submittedName>
</protein>
<comment type="caution">
    <text evidence="2">The sequence shown here is derived from an EMBL/GenBank/DDBJ whole genome shotgun (WGS) entry which is preliminary data.</text>
</comment>